<keyword evidence="3" id="KW-1185">Reference proteome</keyword>
<reference evidence="2 3" key="1">
    <citation type="submission" date="2018-09" db="EMBL/GenBank/DDBJ databases">
        <title>The complete genome sequence of Neokomagataea tanensis NBRC 106556(T).</title>
        <authorList>
            <person name="Chua K.-O."/>
            <person name="See-Too W.-S."/>
            <person name="Hong K.-W."/>
            <person name="Yin W.-F."/>
            <person name="Chan K.-G."/>
        </authorList>
    </citation>
    <scope>NUCLEOTIDE SEQUENCE [LARGE SCALE GENOMIC DNA]</scope>
    <source>
        <strain evidence="3">AH13 \ NBRC 106556</strain>
    </source>
</reference>
<protein>
    <submittedName>
        <fullName evidence="2">Uncharacterized protein</fullName>
    </submittedName>
</protein>
<keyword evidence="1" id="KW-0812">Transmembrane</keyword>
<dbReference type="Proteomes" id="UP000317214">
    <property type="component" value="Chromosome"/>
</dbReference>
<dbReference type="AlphaFoldDB" id="A0A4Y6VB05"/>
<feature type="transmembrane region" description="Helical" evidence="1">
    <location>
        <begin position="157"/>
        <end position="177"/>
    </location>
</feature>
<proteinExistence type="predicted"/>
<accession>A0A4Y6VB05</accession>
<evidence type="ECO:0000313" key="3">
    <source>
        <dbReference type="Proteomes" id="UP000317214"/>
    </source>
</evidence>
<organism evidence="2 3">
    <name type="scientific">Neokomagataea tanensis</name>
    <dbReference type="NCBI Taxonomy" id="661191"/>
    <lineage>
        <taxon>Bacteria</taxon>
        <taxon>Pseudomonadati</taxon>
        <taxon>Pseudomonadota</taxon>
        <taxon>Alphaproteobacteria</taxon>
        <taxon>Acetobacterales</taxon>
        <taxon>Acetobacteraceae</taxon>
        <taxon>Neokomagataea</taxon>
    </lineage>
</organism>
<feature type="transmembrane region" description="Helical" evidence="1">
    <location>
        <begin position="131"/>
        <end position="151"/>
    </location>
</feature>
<name>A0A4Y6VB05_9PROT</name>
<gene>
    <name evidence="2" type="ORF">D5366_10395</name>
</gene>
<dbReference type="KEGG" id="ntn:D5366_10395"/>
<evidence type="ECO:0000256" key="1">
    <source>
        <dbReference type="SAM" id="Phobius"/>
    </source>
</evidence>
<keyword evidence="1" id="KW-0472">Membrane</keyword>
<dbReference type="EMBL" id="CP032485">
    <property type="protein sequence ID" value="QDH25555.1"/>
    <property type="molecule type" value="Genomic_DNA"/>
</dbReference>
<evidence type="ECO:0000313" key="2">
    <source>
        <dbReference type="EMBL" id="QDH25555.1"/>
    </source>
</evidence>
<keyword evidence="1" id="KW-1133">Transmembrane helix</keyword>
<sequence>MDIKIFGRKVWIYGIQGRVSGLRSWTETHTTTSGGQVRDCGPGGLHVNAPRVDVHTTHHQSFWVISPSGREWQGRGNYPLREGQEVRVLWAGIRGGISTGHVVMHNRTLQKLWTNPQDLPRALSFHGIKRLTLKYLAVLAVVFGVALYFPLTYNDAGTGAFFKGLFACVVLIAIGAMHRARMIRDNQSEALSAIQKAVANDPELQQSLSA</sequence>